<name>A0A075A5H6_OPIVI</name>
<organism evidence="2 3">
    <name type="scientific">Opisthorchis viverrini</name>
    <name type="common">Southeast Asian liver fluke</name>
    <dbReference type="NCBI Taxonomy" id="6198"/>
    <lineage>
        <taxon>Eukaryota</taxon>
        <taxon>Metazoa</taxon>
        <taxon>Spiralia</taxon>
        <taxon>Lophotrochozoa</taxon>
        <taxon>Platyhelminthes</taxon>
        <taxon>Trematoda</taxon>
        <taxon>Digenea</taxon>
        <taxon>Opisthorchiida</taxon>
        <taxon>Opisthorchiata</taxon>
        <taxon>Opisthorchiidae</taxon>
        <taxon>Opisthorchis</taxon>
    </lineage>
</organism>
<dbReference type="OrthoDB" id="6272694at2759"/>
<dbReference type="AlphaFoldDB" id="A0A075A5H6"/>
<reference evidence="2 3" key="1">
    <citation type="submission" date="2013-11" db="EMBL/GenBank/DDBJ databases">
        <title>Opisthorchis viverrini - life in the bile duct.</title>
        <authorList>
            <person name="Young N.D."/>
            <person name="Nagarajan N."/>
            <person name="Lin S.J."/>
            <person name="Korhonen P.K."/>
            <person name="Jex A.R."/>
            <person name="Hall R.S."/>
            <person name="Safavi-Hemami H."/>
            <person name="Kaewkong W."/>
            <person name="Bertrand D."/>
            <person name="Gao S."/>
            <person name="Seet Q."/>
            <person name="Wongkham S."/>
            <person name="Teh B.T."/>
            <person name="Wongkham C."/>
            <person name="Intapan P.M."/>
            <person name="Maleewong W."/>
            <person name="Yang X."/>
            <person name="Hu M."/>
            <person name="Wang Z."/>
            <person name="Hofmann A."/>
            <person name="Sternberg P.W."/>
            <person name="Tan P."/>
            <person name="Wang J."/>
            <person name="Gasser R.B."/>
        </authorList>
    </citation>
    <scope>NUCLEOTIDE SEQUENCE [LARGE SCALE GENOMIC DNA]</scope>
</reference>
<dbReference type="Proteomes" id="UP000054324">
    <property type="component" value="Unassembled WGS sequence"/>
</dbReference>
<dbReference type="EMBL" id="KL596654">
    <property type="protein sequence ID" value="KER30865.1"/>
    <property type="molecule type" value="Genomic_DNA"/>
</dbReference>
<dbReference type="KEGG" id="ovi:T265_13091"/>
<feature type="region of interest" description="Disordered" evidence="1">
    <location>
        <begin position="234"/>
        <end position="258"/>
    </location>
</feature>
<evidence type="ECO:0000313" key="3">
    <source>
        <dbReference type="Proteomes" id="UP000054324"/>
    </source>
</evidence>
<keyword evidence="3" id="KW-1185">Reference proteome</keyword>
<proteinExistence type="predicted"/>
<feature type="compositionally biased region" description="Basic residues" evidence="1">
    <location>
        <begin position="247"/>
        <end position="258"/>
    </location>
</feature>
<protein>
    <submittedName>
        <fullName evidence="2">Uncharacterized protein</fullName>
    </submittedName>
</protein>
<feature type="non-terminal residue" evidence="2">
    <location>
        <position position="258"/>
    </location>
</feature>
<evidence type="ECO:0000313" key="2">
    <source>
        <dbReference type="EMBL" id="KER30865.1"/>
    </source>
</evidence>
<dbReference type="GeneID" id="20327259"/>
<gene>
    <name evidence="2" type="ORF">T265_13091</name>
</gene>
<accession>A0A075A5H6</accession>
<evidence type="ECO:0000256" key="1">
    <source>
        <dbReference type="SAM" id="MobiDB-lite"/>
    </source>
</evidence>
<sequence length="258" mass="28942">MALCNIHEEIREEQMEWCSILGPYIPLAVLGIVLSEQAEASLLDWMPVDSRLCAVRLATSVRESRESEVHRTLFIVSAYTPIDCSSESAKDSIYKAVLGIVLSEQAEASLLDWMPVDSRLCAVRLATSVRESRESEVHRTLFIVSAYTPIDCSSESAKDSIYKVLGALLQQAKSSDIVVLASDMNVKRCRGLIGWSSWFGHEKHGHRRPVTSNVCRSQTIPLQYEFPEQRTSLDNLVPTNKPAPNPHRPHRRQLSVAR</sequence>
<dbReference type="CTD" id="20327259"/>
<dbReference type="RefSeq" id="XP_009165412.1">
    <property type="nucleotide sequence ID" value="XM_009167148.1"/>
</dbReference>